<feature type="compositionally biased region" description="Polar residues" evidence="1">
    <location>
        <begin position="169"/>
        <end position="178"/>
    </location>
</feature>
<sequence>MPPSPALRCSPGREPRSDPHKRGRSLESGLSFKGKDDGLALFDEMQKKEHDTFLLQSNDDFEDIFATKLKYFSDCKIGVSVPSRGETSDILNADGEKNDYDWLLTPPDTPLFPSLDDDPPHGILIQRGRPRSQPISISRSSTLEKTYKGNRSRGSPSPQRFIPSPRPGTGSSQQSRGRTSPVPSSSPTPSICNSSPSRKPSPPSLKSSTTGPRSSTPTPRRYSTGSSGTGASLSVRGSSPVQSSRGISSSPKISAWQSNIPGFSTEVPPNLRTSAADRPASYVRGSSPASRNGRDMSLKGKLSMSPTDHKSITQGRLSSHSKGSVVSCGDDDAESLQSIPLSTSDFSMPRRVGAQSNNKALTYSRKPNKIVSSSSAPKRSFDYAMRHMDQRKTPQNMFRPLLSSVPTTTLYTGKPIAAHEAMMSMNSSIATSSTTSSDQASGLAPDMEGSGHAHHDIFSQYEDKLDTDVVEEVFVLDNVNRIPSDAGIEIYDSSLKVQQEIIDEDSINATEHAADKDLCFHGCDRTLGANSKVISGISDMEGNGPENMTLCSECGFEYPFRENALNDVSLCLECSKKKSNLQVYVPEKTVTDIPPGTALNQPDKHHPLTVQEEKPSVSACLNLTSKSELRGFQCEDNVTISEPSFEAQSNSSADNSFTRSLVAEGDRKQLSPGPQEVCHRSIASSQPEIEDRDQFLQSSDTSSSYFNDSEADGISILLKRSNSSNKGPIYQGRIFKASSIPCDDPSYARESGSFTRSSMGLGSTSASSSVDLSSGRQIETRIQRQLSGKKIEIESYRLKRTGSHSSETSNHVYQTSCHSINTHEDEFEACAGNAYSMEEEISSLQGQFHTSGSTEIHAMIGSDSRTDSFKEANLEGDQRSMLMAATSSENPACNLLSGGISVISNVENLATFEHGEAIEKIPLMTAEIVLISELQSGEEHSSLETCSDAAKAMEASTHRHRSLDSVSEIENEFDQESSHGSENEYGSANLDSIISEGHKHSVPDLLEKREAKSVEEADPSNNAHGISESTVLIQGQSGNYARSLTLEEATDTILFCRSIVQNIVDQAATLAIEKEKPPQSEPCRPILAKTNPQSKETRGRAPNNKRGPKSHKQKQKQTQTEDAKPPLGKLENDENIEQPFPRNVGLPSKPDSARPPKLESKCNCAIM</sequence>
<proteinExistence type="predicted"/>
<dbReference type="AlphaFoldDB" id="A0A7N0ZSV4"/>
<accession>A0A7N0ZSV4</accession>
<dbReference type="EnsemblPlants" id="Kaladp0029s0013.1.v1.1">
    <property type="protein sequence ID" value="Kaladp0029s0013.1.v1.1"/>
    <property type="gene ID" value="Kaladp0029s0013.v1.1"/>
</dbReference>
<organism evidence="2 3">
    <name type="scientific">Kalanchoe fedtschenkoi</name>
    <name type="common">Lavender scallops</name>
    <name type="synonym">South American air plant</name>
    <dbReference type="NCBI Taxonomy" id="63787"/>
    <lineage>
        <taxon>Eukaryota</taxon>
        <taxon>Viridiplantae</taxon>
        <taxon>Streptophyta</taxon>
        <taxon>Embryophyta</taxon>
        <taxon>Tracheophyta</taxon>
        <taxon>Spermatophyta</taxon>
        <taxon>Magnoliopsida</taxon>
        <taxon>eudicotyledons</taxon>
        <taxon>Gunneridae</taxon>
        <taxon>Pentapetalae</taxon>
        <taxon>Saxifragales</taxon>
        <taxon>Crassulaceae</taxon>
        <taxon>Kalanchoe</taxon>
    </lineage>
</organism>
<feature type="compositionally biased region" description="Low complexity" evidence="1">
    <location>
        <begin position="179"/>
        <end position="230"/>
    </location>
</feature>
<feature type="region of interest" description="Disordered" evidence="1">
    <location>
        <begin position="664"/>
        <end position="704"/>
    </location>
</feature>
<feature type="region of interest" description="Disordered" evidence="1">
    <location>
        <begin position="1"/>
        <end position="34"/>
    </location>
</feature>
<feature type="region of interest" description="Disordered" evidence="1">
    <location>
        <begin position="82"/>
        <end position="332"/>
    </location>
</feature>
<evidence type="ECO:0000313" key="3">
    <source>
        <dbReference type="Proteomes" id="UP000594263"/>
    </source>
</evidence>
<feature type="compositionally biased region" description="Polar residues" evidence="1">
    <location>
        <begin position="312"/>
        <end position="324"/>
    </location>
</feature>
<feature type="compositionally biased region" description="Polar residues" evidence="1">
    <location>
        <begin position="231"/>
        <end position="242"/>
    </location>
</feature>
<dbReference type="OMA" id="TRQTEFR"/>
<dbReference type="GO" id="GO:0051211">
    <property type="term" value="P:anisotropic cell growth"/>
    <property type="evidence" value="ECO:0007669"/>
    <property type="project" value="EnsemblPlants"/>
</dbReference>
<keyword evidence="3" id="KW-1185">Reference proteome</keyword>
<dbReference type="GO" id="GO:0043622">
    <property type="term" value="P:cortical microtubule organization"/>
    <property type="evidence" value="ECO:0007669"/>
    <property type="project" value="TreeGrafter"/>
</dbReference>
<dbReference type="Gramene" id="Kaladp0029s0013.1.v1.1">
    <property type="protein sequence ID" value="Kaladp0029s0013.1.v1.1"/>
    <property type="gene ID" value="Kaladp0029s0013.v1.1"/>
</dbReference>
<feature type="compositionally biased region" description="Low complexity" evidence="1">
    <location>
        <begin position="757"/>
        <end position="772"/>
    </location>
</feature>
<evidence type="ECO:0000256" key="1">
    <source>
        <dbReference type="SAM" id="MobiDB-lite"/>
    </source>
</evidence>
<feature type="compositionally biased region" description="Basic residues" evidence="1">
    <location>
        <begin position="1106"/>
        <end position="1115"/>
    </location>
</feature>
<feature type="region of interest" description="Disordered" evidence="1">
    <location>
        <begin position="751"/>
        <end position="772"/>
    </location>
</feature>
<dbReference type="PANTHER" id="PTHR31949:SF3">
    <property type="entry name" value="RUN_FYVE DOMAIN PROTEIN"/>
    <property type="match status" value="1"/>
</dbReference>
<protein>
    <submittedName>
        <fullName evidence="2">Uncharacterized protein</fullName>
    </submittedName>
</protein>
<name>A0A7N0ZSV4_KALFE</name>
<feature type="region of interest" description="Disordered" evidence="1">
    <location>
        <begin position="429"/>
        <end position="453"/>
    </location>
</feature>
<feature type="compositionally biased region" description="Basic and acidic residues" evidence="1">
    <location>
        <begin position="11"/>
        <end position="20"/>
    </location>
</feature>
<dbReference type="Proteomes" id="UP000594263">
    <property type="component" value="Unplaced"/>
</dbReference>
<feature type="compositionally biased region" description="Low complexity" evidence="1">
    <location>
        <begin position="131"/>
        <end position="141"/>
    </location>
</feature>
<dbReference type="GO" id="GO:0055028">
    <property type="term" value="C:cortical microtubule"/>
    <property type="evidence" value="ECO:0007669"/>
    <property type="project" value="EnsemblPlants"/>
</dbReference>
<feature type="region of interest" description="Disordered" evidence="1">
    <location>
        <begin position="1075"/>
        <end position="1167"/>
    </location>
</feature>
<feature type="region of interest" description="Disordered" evidence="1">
    <location>
        <begin position="937"/>
        <end position="987"/>
    </location>
</feature>
<feature type="compositionally biased region" description="Basic and acidic residues" evidence="1">
    <location>
        <begin position="1151"/>
        <end position="1160"/>
    </location>
</feature>
<feature type="compositionally biased region" description="Low complexity" evidence="1">
    <location>
        <begin position="243"/>
        <end position="254"/>
    </location>
</feature>
<reference evidence="2" key="1">
    <citation type="submission" date="2021-01" db="UniProtKB">
        <authorList>
            <consortium name="EnsemblPlants"/>
        </authorList>
    </citation>
    <scope>IDENTIFICATION</scope>
</reference>
<evidence type="ECO:0000313" key="2">
    <source>
        <dbReference type="EnsemblPlants" id="Kaladp0029s0013.1.v1.1"/>
    </source>
</evidence>
<feature type="compositionally biased region" description="Low complexity" evidence="1">
    <location>
        <begin position="429"/>
        <end position="441"/>
    </location>
</feature>
<dbReference type="PANTHER" id="PTHR31949">
    <property type="entry name" value="GASTRIC MUCIN-LIKE PROTEIN"/>
    <property type="match status" value="1"/>
</dbReference>